<dbReference type="PANTHER" id="PTHR39188:SF3">
    <property type="entry name" value="STAGE IV SPORULATION PROTEIN FB"/>
    <property type="match status" value="1"/>
</dbReference>
<evidence type="ECO:0000256" key="11">
    <source>
        <dbReference type="ARBA" id="ARBA00023136"/>
    </source>
</evidence>
<evidence type="ECO:0000313" key="15">
    <source>
        <dbReference type="Proteomes" id="UP000315082"/>
    </source>
</evidence>
<keyword evidence="4" id="KW-0645">Protease</keyword>
<keyword evidence="9 12" id="KW-1133">Transmembrane helix</keyword>
<evidence type="ECO:0000256" key="3">
    <source>
        <dbReference type="ARBA" id="ARBA00007931"/>
    </source>
</evidence>
<comment type="subcellular location">
    <subcellularLocation>
        <location evidence="2">Membrane</location>
        <topology evidence="2">Multi-pass membrane protein</topology>
    </subcellularLocation>
</comment>
<evidence type="ECO:0000256" key="9">
    <source>
        <dbReference type="ARBA" id="ARBA00022989"/>
    </source>
</evidence>
<comment type="similarity">
    <text evidence="3">Belongs to the peptidase M50B family.</text>
</comment>
<keyword evidence="10" id="KW-0482">Metalloprotease</keyword>
<dbReference type="GO" id="GO:0016020">
    <property type="term" value="C:membrane"/>
    <property type="evidence" value="ECO:0007669"/>
    <property type="project" value="UniProtKB-SubCell"/>
</dbReference>
<feature type="transmembrane region" description="Helical" evidence="12">
    <location>
        <begin position="173"/>
        <end position="192"/>
    </location>
</feature>
<evidence type="ECO:0000256" key="6">
    <source>
        <dbReference type="ARBA" id="ARBA00022723"/>
    </source>
</evidence>
<evidence type="ECO:0000259" key="13">
    <source>
        <dbReference type="Pfam" id="PF02163"/>
    </source>
</evidence>
<feature type="transmembrane region" description="Helical" evidence="12">
    <location>
        <begin position="54"/>
        <end position="75"/>
    </location>
</feature>
<evidence type="ECO:0000256" key="10">
    <source>
        <dbReference type="ARBA" id="ARBA00023049"/>
    </source>
</evidence>
<feature type="transmembrane region" description="Helical" evidence="12">
    <location>
        <begin position="115"/>
        <end position="136"/>
    </location>
</feature>
<sequence length="259" mass="27951">MLAEPGRTAYDVNFGLLGFPVRISIGFWIMALVFGYDLVSQLSQLFPGSRGPLLLLWIFSVFVSILVHELGHAVAMRMCGQQASIVLYHFGGLAIPQNAYGARFSKKNSSKAEKIFITAAGPLAQLTLAAIVIGVARARDFEILLMPDFLSSVPSLAGGQPIDSPGMFGLVNFLVWPSVMWALLNLIPVYPLDGGQIAKEIIELFGGTLYHAIVLSMGCALLMAAYGVMSGRLFMTLLFASLAYSNYEMLTGGGSRGRF</sequence>
<evidence type="ECO:0000256" key="2">
    <source>
        <dbReference type="ARBA" id="ARBA00004141"/>
    </source>
</evidence>
<reference evidence="14 15" key="1">
    <citation type="submission" date="2019-02" db="EMBL/GenBank/DDBJ databases">
        <title>Deep-cultivation of Planctomycetes and their phenomic and genomic characterization uncovers novel biology.</title>
        <authorList>
            <person name="Wiegand S."/>
            <person name="Jogler M."/>
            <person name="Boedeker C."/>
            <person name="Pinto D."/>
            <person name="Vollmers J."/>
            <person name="Rivas-Marin E."/>
            <person name="Kohn T."/>
            <person name="Peeters S.H."/>
            <person name="Heuer A."/>
            <person name="Rast P."/>
            <person name="Oberbeckmann S."/>
            <person name="Bunk B."/>
            <person name="Jeske O."/>
            <person name="Meyerdierks A."/>
            <person name="Storesund J.E."/>
            <person name="Kallscheuer N."/>
            <person name="Luecker S."/>
            <person name="Lage O.M."/>
            <person name="Pohl T."/>
            <person name="Merkel B.J."/>
            <person name="Hornburger P."/>
            <person name="Mueller R.-W."/>
            <person name="Bruemmer F."/>
            <person name="Labrenz M."/>
            <person name="Spormann A.M."/>
            <person name="Op den Camp H."/>
            <person name="Overmann J."/>
            <person name="Amann R."/>
            <person name="Jetten M.S.M."/>
            <person name="Mascher T."/>
            <person name="Medema M.H."/>
            <person name="Devos D.P."/>
            <person name="Kaster A.-K."/>
            <person name="Ovreas L."/>
            <person name="Rohde M."/>
            <person name="Galperin M.Y."/>
            <person name="Jogler C."/>
        </authorList>
    </citation>
    <scope>NUCLEOTIDE SEQUENCE [LARGE SCALE GENOMIC DNA]</scope>
    <source>
        <strain evidence="14 15">Poly24</strain>
    </source>
</reference>
<dbReference type="GO" id="GO:0008237">
    <property type="term" value="F:metallopeptidase activity"/>
    <property type="evidence" value="ECO:0007669"/>
    <property type="project" value="UniProtKB-KW"/>
</dbReference>
<keyword evidence="5 12" id="KW-0812">Transmembrane</keyword>
<dbReference type="Proteomes" id="UP000315082">
    <property type="component" value="Chromosome"/>
</dbReference>
<name>A0A518K117_9BACT</name>
<feature type="transmembrane region" description="Helical" evidence="12">
    <location>
        <begin position="204"/>
        <end position="227"/>
    </location>
</feature>
<keyword evidence="11 12" id="KW-0472">Membrane</keyword>
<accession>A0A518K117</accession>
<dbReference type="InterPro" id="IPR008915">
    <property type="entry name" value="Peptidase_M50"/>
</dbReference>
<dbReference type="Pfam" id="PF02163">
    <property type="entry name" value="Peptidase_M50"/>
    <property type="match status" value="1"/>
</dbReference>
<dbReference type="AlphaFoldDB" id="A0A518K117"/>
<evidence type="ECO:0000256" key="5">
    <source>
        <dbReference type="ARBA" id="ARBA00022692"/>
    </source>
</evidence>
<organism evidence="14 15">
    <name type="scientific">Rosistilla carotiformis</name>
    <dbReference type="NCBI Taxonomy" id="2528017"/>
    <lineage>
        <taxon>Bacteria</taxon>
        <taxon>Pseudomonadati</taxon>
        <taxon>Planctomycetota</taxon>
        <taxon>Planctomycetia</taxon>
        <taxon>Pirellulales</taxon>
        <taxon>Pirellulaceae</taxon>
        <taxon>Rosistilla</taxon>
    </lineage>
</organism>
<dbReference type="EMBL" id="CP036348">
    <property type="protein sequence ID" value="QDV71488.1"/>
    <property type="molecule type" value="Genomic_DNA"/>
</dbReference>
<feature type="transmembrane region" description="Helical" evidence="12">
    <location>
        <begin position="12"/>
        <end position="34"/>
    </location>
</feature>
<evidence type="ECO:0000256" key="4">
    <source>
        <dbReference type="ARBA" id="ARBA00022670"/>
    </source>
</evidence>
<protein>
    <submittedName>
        <fullName evidence="14">Peptidase family M50</fullName>
    </submittedName>
</protein>
<comment type="cofactor">
    <cofactor evidence="1">
        <name>Zn(2+)</name>
        <dbReference type="ChEBI" id="CHEBI:29105"/>
    </cofactor>
</comment>
<evidence type="ECO:0000313" key="14">
    <source>
        <dbReference type="EMBL" id="QDV71488.1"/>
    </source>
</evidence>
<keyword evidence="7" id="KW-0378">Hydrolase</keyword>
<keyword evidence="15" id="KW-1185">Reference proteome</keyword>
<dbReference type="PANTHER" id="PTHR39188">
    <property type="entry name" value="MEMBRANE-ASSOCIATED ZINC METALLOPROTEASE M50B"/>
    <property type="match status" value="1"/>
</dbReference>
<evidence type="ECO:0000256" key="1">
    <source>
        <dbReference type="ARBA" id="ARBA00001947"/>
    </source>
</evidence>
<gene>
    <name evidence="14" type="ORF">Poly24_52250</name>
</gene>
<feature type="domain" description="Peptidase M50" evidence="13">
    <location>
        <begin position="58"/>
        <end position="224"/>
    </location>
</feature>
<dbReference type="KEGG" id="rcf:Poly24_52250"/>
<keyword evidence="6" id="KW-0479">Metal-binding</keyword>
<keyword evidence="8" id="KW-0862">Zinc</keyword>
<evidence type="ECO:0000256" key="7">
    <source>
        <dbReference type="ARBA" id="ARBA00022801"/>
    </source>
</evidence>
<dbReference type="GO" id="GO:0006508">
    <property type="term" value="P:proteolysis"/>
    <property type="evidence" value="ECO:0007669"/>
    <property type="project" value="UniProtKB-KW"/>
</dbReference>
<evidence type="ECO:0000256" key="12">
    <source>
        <dbReference type="SAM" id="Phobius"/>
    </source>
</evidence>
<evidence type="ECO:0000256" key="8">
    <source>
        <dbReference type="ARBA" id="ARBA00022833"/>
    </source>
</evidence>
<proteinExistence type="inferred from homology"/>
<dbReference type="GO" id="GO:0046872">
    <property type="term" value="F:metal ion binding"/>
    <property type="evidence" value="ECO:0007669"/>
    <property type="project" value="UniProtKB-KW"/>
</dbReference>